<dbReference type="SUPFAM" id="SSF56349">
    <property type="entry name" value="DNA breaking-rejoining enzymes"/>
    <property type="match status" value="1"/>
</dbReference>
<dbReference type="EnsemblBacteria" id="ABA48930">
    <property type="protein sequence ID" value="ABA48930"/>
    <property type="gene ID" value="BURPS1710b_0308"/>
</dbReference>
<evidence type="ECO:0000256" key="2">
    <source>
        <dbReference type="ARBA" id="ARBA00022908"/>
    </source>
</evidence>
<dbReference type="AlphaFoldDB" id="Q3JXH9"/>
<dbReference type="EMBL" id="CP000124">
    <property type="protein sequence ID" value="ABA48930.1"/>
    <property type="molecule type" value="Genomic_DNA"/>
</dbReference>
<dbReference type="Pfam" id="PF00589">
    <property type="entry name" value="Phage_integrase"/>
    <property type="match status" value="1"/>
</dbReference>
<accession>Q3JXH9</accession>
<reference evidence="8 9" key="1">
    <citation type="submission" date="2005-09" db="EMBL/GenBank/DDBJ databases">
        <authorList>
            <person name="Woods D.E."/>
            <person name="Nierman W.C."/>
        </authorList>
    </citation>
    <scope>NUCLEOTIDE SEQUENCE [LARGE SCALE GENOMIC DNA]</scope>
    <source>
        <strain evidence="8 9">1710b</strain>
    </source>
</reference>
<evidence type="ECO:0000256" key="3">
    <source>
        <dbReference type="ARBA" id="ARBA00023125"/>
    </source>
</evidence>
<keyword evidence="4" id="KW-0233">DNA recombination</keyword>
<dbReference type="InterPro" id="IPR044068">
    <property type="entry name" value="CB"/>
</dbReference>
<dbReference type="InterPro" id="IPR011010">
    <property type="entry name" value="DNA_brk_join_enz"/>
</dbReference>
<dbReference type="Proteomes" id="UP000002700">
    <property type="component" value="Chromosome I"/>
</dbReference>
<evidence type="ECO:0000256" key="4">
    <source>
        <dbReference type="ARBA" id="ARBA00023172"/>
    </source>
</evidence>
<dbReference type="PANTHER" id="PTHR30629:SF2">
    <property type="entry name" value="PROPHAGE INTEGRASE INTS-RELATED"/>
    <property type="match status" value="1"/>
</dbReference>
<sequence>MCTNAMPKISTPLNDTRIKALKPKAARYTVSDGGGLVLEVMTSGSKFWRYRYSLHGKQQPVVTIGEYPAVSLTAARERARRYAEIVAGGVSPVADARKDRGAVKSLDTIHEFAEYWIEQQMMGKSAEYLRTTRRALEKDIYPAIGGKSVSDVTPGDVLAICDRIKKRGAPKMALSTRNILKRIYEYAIARQLVTSNPAQAIVARFVATQASRDRVLSPNEIGRVLRAVYASSIRRPLKLAIHLLVLTMVRKSELIEARWDEFDLDASIWRIPAERMKKDREHWVYLAPQAVAMLRELHATRTSHQYVFPSSRGADRPIAKSTLNQAVRALDMDVQHFVLHDFRRTASTHLHEMGQPSDAIEKALAHSIKGIKGVYNRAEYADERRRITALWADFVDAQIDEGRKVVIGKFGSAA</sequence>
<evidence type="ECO:0000313" key="8">
    <source>
        <dbReference type="EMBL" id="ABA48930.1"/>
    </source>
</evidence>
<dbReference type="Gene3D" id="1.10.443.10">
    <property type="entry name" value="Intergrase catalytic core"/>
    <property type="match status" value="1"/>
</dbReference>
<feature type="domain" description="Core-binding (CB)" evidence="7">
    <location>
        <begin position="107"/>
        <end position="188"/>
    </location>
</feature>
<dbReference type="Gene3D" id="1.10.150.130">
    <property type="match status" value="1"/>
</dbReference>
<dbReference type="PROSITE" id="PS51900">
    <property type="entry name" value="CB"/>
    <property type="match status" value="1"/>
</dbReference>
<name>Q3JXH9_BURP1</name>
<dbReference type="Pfam" id="PF13356">
    <property type="entry name" value="Arm-DNA-bind_3"/>
    <property type="match status" value="1"/>
</dbReference>
<organism evidence="8 9">
    <name type="scientific">Burkholderia pseudomallei (strain 1710b)</name>
    <dbReference type="NCBI Taxonomy" id="320372"/>
    <lineage>
        <taxon>Bacteria</taxon>
        <taxon>Pseudomonadati</taxon>
        <taxon>Pseudomonadota</taxon>
        <taxon>Betaproteobacteria</taxon>
        <taxon>Burkholderiales</taxon>
        <taxon>Burkholderiaceae</taxon>
        <taxon>Burkholderia</taxon>
        <taxon>pseudomallei group</taxon>
    </lineage>
</organism>
<dbReference type="InterPro" id="IPR025166">
    <property type="entry name" value="Integrase_DNA_bind_dom"/>
</dbReference>
<protein>
    <submittedName>
        <fullName evidence="8">Integrase or site-specific recombinase</fullName>
    </submittedName>
</protein>
<proteinExistence type="inferred from homology"/>
<dbReference type="Pfam" id="PF22022">
    <property type="entry name" value="Phage_int_M"/>
    <property type="match status" value="1"/>
</dbReference>
<evidence type="ECO:0000259" key="6">
    <source>
        <dbReference type="PROSITE" id="PS51898"/>
    </source>
</evidence>
<dbReference type="InterPro" id="IPR010998">
    <property type="entry name" value="Integrase_recombinase_N"/>
</dbReference>
<gene>
    <name evidence="8" type="primary">intA</name>
    <name evidence="8" type="ordered locus">BURPS1710b_0308</name>
</gene>
<dbReference type="InterPro" id="IPR050808">
    <property type="entry name" value="Phage_Integrase"/>
</dbReference>
<evidence type="ECO:0000256" key="5">
    <source>
        <dbReference type="PROSITE-ProRule" id="PRU01248"/>
    </source>
</evidence>
<dbReference type="PANTHER" id="PTHR30629">
    <property type="entry name" value="PROPHAGE INTEGRASE"/>
    <property type="match status" value="1"/>
</dbReference>
<dbReference type="InterPro" id="IPR053876">
    <property type="entry name" value="Phage_int_M"/>
</dbReference>
<dbReference type="PROSITE" id="PS51898">
    <property type="entry name" value="TYR_RECOMBINASE"/>
    <property type="match status" value="1"/>
</dbReference>
<evidence type="ECO:0000256" key="1">
    <source>
        <dbReference type="ARBA" id="ARBA00008857"/>
    </source>
</evidence>
<dbReference type="CDD" id="cd00801">
    <property type="entry name" value="INT_P4_C"/>
    <property type="match status" value="1"/>
</dbReference>
<dbReference type="InterPro" id="IPR013762">
    <property type="entry name" value="Integrase-like_cat_sf"/>
</dbReference>
<dbReference type="GO" id="GO:0015074">
    <property type="term" value="P:DNA integration"/>
    <property type="evidence" value="ECO:0007669"/>
    <property type="project" value="UniProtKB-KW"/>
</dbReference>
<dbReference type="GO" id="GO:0003677">
    <property type="term" value="F:DNA binding"/>
    <property type="evidence" value="ECO:0007669"/>
    <property type="project" value="UniProtKB-UniRule"/>
</dbReference>
<feature type="domain" description="Tyr recombinase" evidence="6">
    <location>
        <begin position="211"/>
        <end position="389"/>
    </location>
</feature>
<dbReference type="GO" id="GO:0006310">
    <property type="term" value="P:DNA recombination"/>
    <property type="evidence" value="ECO:0007669"/>
    <property type="project" value="UniProtKB-KW"/>
</dbReference>
<dbReference type="Gene3D" id="3.30.160.390">
    <property type="entry name" value="Integrase, DNA-binding domain"/>
    <property type="match status" value="1"/>
</dbReference>
<comment type="similarity">
    <text evidence="1">Belongs to the 'phage' integrase family.</text>
</comment>
<keyword evidence="2" id="KW-0229">DNA integration</keyword>
<dbReference type="HOGENOM" id="CLU_027562_0_4_4"/>
<evidence type="ECO:0000259" key="7">
    <source>
        <dbReference type="PROSITE" id="PS51900"/>
    </source>
</evidence>
<evidence type="ECO:0000313" key="9">
    <source>
        <dbReference type="Proteomes" id="UP000002700"/>
    </source>
</evidence>
<keyword evidence="3 5" id="KW-0238">DNA-binding</keyword>
<dbReference type="KEGG" id="bpm:BURPS1710b_0308"/>
<dbReference type="InterPro" id="IPR038488">
    <property type="entry name" value="Integrase_DNA-bd_sf"/>
</dbReference>
<dbReference type="InterPro" id="IPR002104">
    <property type="entry name" value="Integrase_catalytic"/>
</dbReference>